<proteinExistence type="predicted"/>
<name>A0A9D4K386_DREPO</name>
<dbReference type="Proteomes" id="UP000828390">
    <property type="component" value="Unassembled WGS sequence"/>
</dbReference>
<dbReference type="PANTHER" id="PTHR14187:SF5">
    <property type="entry name" value="HEAT SHOCK 70 KDA PROTEIN 12A"/>
    <property type="match status" value="1"/>
</dbReference>
<organism evidence="3 4">
    <name type="scientific">Dreissena polymorpha</name>
    <name type="common">Zebra mussel</name>
    <name type="synonym">Mytilus polymorpha</name>
    <dbReference type="NCBI Taxonomy" id="45954"/>
    <lineage>
        <taxon>Eukaryota</taxon>
        <taxon>Metazoa</taxon>
        <taxon>Spiralia</taxon>
        <taxon>Lophotrochozoa</taxon>
        <taxon>Mollusca</taxon>
        <taxon>Bivalvia</taxon>
        <taxon>Autobranchia</taxon>
        <taxon>Heteroconchia</taxon>
        <taxon>Euheterodonta</taxon>
        <taxon>Imparidentia</taxon>
        <taxon>Neoheterodontei</taxon>
        <taxon>Myida</taxon>
        <taxon>Dreissenoidea</taxon>
        <taxon>Dreissenidae</taxon>
        <taxon>Dreissena</taxon>
    </lineage>
</organism>
<dbReference type="PROSITE" id="PS50119">
    <property type="entry name" value="ZF_BBOX"/>
    <property type="match status" value="2"/>
</dbReference>
<gene>
    <name evidence="3" type="ORF">DPMN_105297</name>
</gene>
<comment type="caution">
    <text evidence="3">The sequence shown here is derived from an EMBL/GenBank/DDBJ whole genome shotgun (WGS) entry which is preliminary data.</text>
</comment>
<dbReference type="PANTHER" id="PTHR14187">
    <property type="entry name" value="ALPHA KINASE/ELONGATION FACTOR 2 KINASE"/>
    <property type="match status" value="1"/>
</dbReference>
<protein>
    <recommendedName>
        <fullName evidence="2">B box-type domain-containing protein</fullName>
    </recommendedName>
</protein>
<dbReference type="EMBL" id="JAIWYP010000004">
    <property type="protein sequence ID" value="KAH3832023.1"/>
    <property type="molecule type" value="Genomic_DNA"/>
</dbReference>
<evidence type="ECO:0000259" key="2">
    <source>
        <dbReference type="PROSITE" id="PS50119"/>
    </source>
</evidence>
<keyword evidence="1" id="KW-0479">Metal-binding</keyword>
<evidence type="ECO:0000256" key="1">
    <source>
        <dbReference type="PROSITE-ProRule" id="PRU00024"/>
    </source>
</evidence>
<dbReference type="GO" id="GO:0008270">
    <property type="term" value="F:zinc ion binding"/>
    <property type="evidence" value="ECO:0007669"/>
    <property type="project" value="UniProtKB-KW"/>
</dbReference>
<accession>A0A9D4K386</accession>
<sequence length="736" mass="83614">MAEHGVTEETDVATASDEVDIYCEPCSTDRKKTFANGFCLQCDEYLCDTCIKDHKKFSISRMHSVLDQGKMPSQRQKKQNCLVGCIEPCRKHQNEIIKFFCKLHQVLVCSVCITLDHRDCQVEYIPDASTDFRNNAEYLELKKEVDESITNVKYKMRDAIQECNQIDEAYALGINLIKDLQIKMNAMVENKEKELLVNIQTLKQAHSTINASKRTTLDSARSLLDGMKISLIDNKASDIELFSAVKTIKSQLEGINTEVTKIDKPLKDMTFSFKDETVLIGLFHSLAAFEITETVATRYRRCYGEDCLVTASISLGVAYTTLSFIFKHDNIKAASSVQRFGSSVQRFDRTIRDKVPATVLIHSDGRTLESFGYDAEEKYSELAENGTQNDWYFFERFWMDLDESTAFLEAATLKDKSGKEIPVVKVISILIKCLLQSLLDFKIRNLKSKDIHFILTVPANWNTDMENLLKLAVKKTGIEVGHLSIMLESEAAAVYYLHPKSIVNDIQTPNVQGNHTIPGKWESFIICDFQENKLALSLHMMTSDMQMKHIITEYDSTLRVSNVNGEFETFIDTLTGCEAVSFLKMHHIDAYMELIEDFRMKSRSWKMSDRCTFRMPTKLPVCVRDFTGKSINEQIENSVYKNGVSVTAASLRIKPSVFVSLFDPFITQAVDRIRIFIAKHCAIGIKHVFIVSELALPTPLQQGVKTALTDMQVFISPEHDTAVLQGALIWGRELRL</sequence>
<evidence type="ECO:0000313" key="3">
    <source>
        <dbReference type="EMBL" id="KAH3832023.1"/>
    </source>
</evidence>
<dbReference type="SUPFAM" id="SSF57845">
    <property type="entry name" value="B-box zinc-binding domain"/>
    <property type="match status" value="1"/>
</dbReference>
<dbReference type="InterPro" id="IPR043129">
    <property type="entry name" value="ATPase_NBD"/>
</dbReference>
<dbReference type="OrthoDB" id="2963168at2759"/>
<keyword evidence="1" id="KW-0863">Zinc-finger</keyword>
<reference evidence="3" key="2">
    <citation type="submission" date="2020-11" db="EMBL/GenBank/DDBJ databases">
        <authorList>
            <person name="McCartney M.A."/>
            <person name="Auch B."/>
            <person name="Kono T."/>
            <person name="Mallez S."/>
            <person name="Becker A."/>
            <person name="Gohl D.M."/>
            <person name="Silverstein K.A.T."/>
            <person name="Koren S."/>
            <person name="Bechman K.B."/>
            <person name="Herman A."/>
            <person name="Abrahante J.E."/>
            <person name="Garbe J."/>
        </authorList>
    </citation>
    <scope>NUCLEOTIDE SEQUENCE</scope>
    <source>
        <strain evidence="3">Duluth1</strain>
        <tissue evidence="3">Whole animal</tissue>
    </source>
</reference>
<evidence type="ECO:0000313" key="4">
    <source>
        <dbReference type="Proteomes" id="UP000828390"/>
    </source>
</evidence>
<dbReference type="Gene3D" id="3.30.160.60">
    <property type="entry name" value="Classic Zinc Finger"/>
    <property type="match status" value="1"/>
</dbReference>
<dbReference type="CDD" id="cd19776">
    <property type="entry name" value="Bbox2_TRIM25_C-IV"/>
    <property type="match status" value="1"/>
</dbReference>
<dbReference type="InterPro" id="IPR000315">
    <property type="entry name" value="Znf_B-box"/>
</dbReference>
<feature type="domain" description="B box-type" evidence="2">
    <location>
        <begin position="26"/>
        <end position="68"/>
    </location>
</feature>
<keyword evidence="4" id="KW-1185">Reference proteome</keyword>
<keyword evidence="1" id="KW-0862">Zinc</keyword>
<feature type="domain" description="B box-type" evidence="2">
    <location>
        <begin position="89"/>
        <end position="125"/>
    </location>
</feature>
<dbReference type="AlphaFoldDB" id="A0A9D4K386"/>
<dbReference type="SUPFAM" id="SSF53067">
    <property type="entry name" value="Actin-like ATPase domain"/>
    <property type="match status" value="1"/>
</dbReference>
<dbReference type="Gene3D" id="3.30.420.40">
    <property type="match status" value="1"/>
</dbReference>
<reference evidence="3" key="1">
    <citation type="journal article" date="2019" name="bioRxiv">
        <title>The Genome of the Zebra Mussel, Dreissena polymorpha: A Resource for Invasive Species Research.</title>
        <authorList>
            <person name="McCartney M.A."/>
            <person name="Auch B."/>
            <person name="Kono T."/>
            <person name="Mallez S."/>
            <person name="Zhang Y."/>
            <person name="Obille A."/>
            <person name="Becker A."/>
            <person name="Abrahante J.E."/>
            <person name="Garbe J."/>
            <person name="Badalamenti J.P."/>
            <person name="Herman A."/>
            <person name="Mangelson H."/>
            <person name="Liachko I."/>
            <person name="Sullivan S."/>
            <person name="Sone E.D."/>
            <person name="Koren S."/>
            <person name="Silverstein K.A.T."/>
            <person name="Beckman K.B."/>
            <person name="Gohl D.M."/>
        </authorList>
    </citation>
    <scope>NUCLEOTIDE SEQUENCE</scope>
    <source>
        <strain evidence="3">Duluth1</strain>
        <tissue evidence="3">Whole animal</tissue>
    </source>
</reference>